<dbReference type="InterPro" id="IPR030456">
    <property type="entry name" value="TF_fork_head_CS_2"/>
</dbReference>
<sequence length="1043" mass="113924">MAARMLARGIMRYLKNKYFSQPCELVIGCWTSETCRCLSTIPGPLSSPTGLIAHYDALVHSGLLLEDRMQKDALWQLEKLLGDMERYNNLPLCLPENSGDREKGSDIHQLEQSEKRIKNVALRKDAEEEEQSDQKDRLKLAPPLGCYLHGGVGSGKTMLMDMFYSHVQNPRKKRLHFHTFMLDIHQRIQRLKRNPSKHPSATQDPVFPVAMEMGAETCLLCLDEFQVRRAAGQGVVEGVVGCVWAEAIVSRPSLSVICSRPPFCPLIRCLNEDAVLRDIQAGKEKEKKERRALEALSQPAGRNYSSSAWSNHQIESKKRQGRVLTLTRPAAASPTSPFRTVRTCEMLEYCLHYISVNPVDGGDLRDLNRVPANEELVQRSSTGSDVSMAETTSPEPLSGLDVAIDPDFEPQKRPRSCTWPLPESSLAKPEANDTYIIPEEEDDEEESAMAVTANGDDGKPDGLSSSGDQDQEQAESQNQLEAAARASEIRFLARRFYFFIGQEVHQQTPRKSSSRRNAWGNLSYADLITKAIESTPDKRLTLSQIYDWMVRNVNYFKDKGDSNSSAGWKNSIRHNLSLHSRFVRVQNEGTGKSSWWMINPEGGRGGKAPRRRAVSMDNGNKYTKSARGRAAKKKAALQAAQEGSLENLSAGGLSKWPGSPTSRSSDELDSCWTDFRSRTNSNASTISGRLSPILANPELDEVPDDELGPPLSPMLYSSSSSLSPPSSSSSNSKPCPAELPRLGTMNLNDGLTDNLMDELLDNITLAPSAQAGQDGSAFTFGSTTSSPGSSASSPKGASSSGGFSNSIFGPSTGALRQTPMQTIQENKQASFSSISRFGNTTLQELLNSDSLGSHSHSDVMMTQSDPLISQTSAAVASHSSRLRNGLMHPKDPMMSSFSSGFKSQSSLLQNNRQHQGSSAQGSLHLLPKNGHPSLANDINNVVSSKQHLQQQSSMLLSEPSVYSGLNGSNGIGISGTERFPTDLDLDIFNGSLDCDMDSIIRSELMDADGLDFNFDALVQNGVSLNPVGSFNGTTQSSQSWVPG</sequence>
<evidence type="ECO:0000256" key="3">
    <source>
        <dbReference type="ARBA" id="ARBA00010322"/>
    </source>
</evidence>
<evidence type="ECO:0000256" key="5">
    <source>
        <dbReference type="ARBA" id="ARBA00022741"/>
    </source>
</evidence>
<feature type="domain" description="Fork-head" evidence="13">
    <location>
        <begin position="519"/>
        <end position="613"/>
    </location>
</feature>
<evidence type="ECO:0000313" key="15">
    <source>
        <dbReference type="Proteomes" id="UP000319801"/>
    </source>
</evidence>
<evidence type="ECO:0000313" key="14">
    <source>
        <dbReference type="EMBL" id="TSL47632.1"/>
    </source>
</evidence>
<dbReference type="InterPro" id="IPR032068">
    <property type="entry name" value="FOXO_KIX-bd"/>
</dbReference>
<feature type="compositionally biased region" description="Polar residues" evidence="12">
    <location>
        <begin position="463"/>
        <end position="480"/>
    </location>
</feature>
<dbReference type="OrthoDB" id="5954824at2759"/>
<dbReference type="AlphaFoldDB" id="A0A556TZM3"/>
<dbReference type="InterPro" id="IPR036388">
    <property type="entry name" value="WH-like_DNA-bd_sf"/>
</dbReference>
<dbReference type="InterPro" id="IPR005654">
    <property type="entry name" value="ATPase_AFG1-like"/>
</dbReference>
<feature type="region of interest" description="Disordered" evidence="12">
    <location>
        <begin position="699"/>
        <end position="745"/>
    </location>
</feature>
<dbReference type="Pfam" id="PF16675">
    <property type="entry name" value="FOXO_KIX_bdg"/>
    <property type="match status" value="1"/>
</dbReference>
<keyword evidence="7" id="KW-0805">Transcription regulation</keyword>
<dbReference type="Proteomes" id="UP000319801">
    <property type="component" value="Unassembled WGS sequence"/>
</dbReference>
<accession>A0A556TZM3</accession>
<feature type="compositionally biased region" description="Low complexity" evidence="12">
    <location>
        <begin position="775"/>
        <end position="811"/>
    </location>
</feature>
<name>A0A556TZM3_BAGYA</name>
<dbReference type="Gene3D" id="1.10.10.10">
    <property type="entry name" value="Winged helix-like DNA-binding domain superfamily/Winged helix DNA-binding domain"/>
    <property type="match status" value="1"/>
</dbReference>
<dbReference type="PROSITE" id="PS50039">
    <property type="entry name" value="FORK_HEAD_3"/>
    <property type="match status" value="1"/>
</dbReference>
<keyword evidence="5" id="KW-0547">Nucleotide-binding</keyword>
<evidence type="ECO:0000256" key="10">
    <source>
        <dbReference type="ARBA" id="ARBA00023242"/>
    </source>
</evidence>
<keyword evidence="4" id="KW-0963">Cytoplasm</keyword>
<feature type="compositionally biased region" description="Polar residues" evidence="12">
    <location>
        <begin position="378"/>
        <end position="395"/>
    </location>
</feature>
<dbReference type="SUPFAM" id="SSF46785">
    <property type="entry name" value="Winged helix' DNA-binding domain"/>
    <property type="match status" value="1"/>
</dbReference>
<feature type="region of interest" description="Disordered" evidence="12">
    <location>
        <begin position="895"/>
        <end position="937"/>
    </location>
</feature>
<dbReference type="Pfam" id="PF16676">
    <property type="entry name" value="FOXO-TAD"/>
    <property type="match status" value="1"/>
</dbReference>
<dbReference type="InterPro" id="IPR047408">
    <property type="entry name" value="FH_FOXO1"/>
</dbReference>
<dbReference type="SMART" id="SM00339">
    <property type="entry name" value="FH"/>
    <property type="match status" value="1"/>
</dbReference>
<feature type="region of interest" description="Disordered" evidence="12">
    <location>
        <begin position="771"/>
        <end position="814"/>
    </location>
</feature>
<proteinExistence type="inferred from homology"/>
<dbReference type="SUPFAM" id="SSF52540">
    <property type="entry name" value="P-loop containing nucleoside triphosphate hydrolases"/>
    <property type="match status" value="1"/>
</dbReference>
<evidence type="ECO:0000256" key="1">
    <source>
        <dbReference type="ARBA" id="ARBA00004123"/>
    </source>
</evidence>
<dbReference type="FunFam" id="1.10.10.10:FF:000032">
    <property type="entry name" value="Forkhead box protein O4"/>
    <property type="match status" value="1"/>
</dbReference>
<dbReference type="Gene3D" id="6.10.250.1690">
    <property type="match status" value="2"/>
</dbReference>
<dbReference type="GO" id="GO:0016887">
    <property type="term" value="F:ATP hydrolysis activity"/>
    <property type="evidence" value="ECO:0007669"/>
    <property type="project" value="InterPro"/>
</dbReference>
<evidence type="ECO:0000256" key="4">
    <source>
        <dbReference type="ARBA" id="ARBA00022490"/>
    </source>
</evidence>
<gene>
    <name evidence="14" type="ORF">Baya_7213</name>
</gene>
<dbReference type="Pfam" id="PF00250">
    <property type="entry name" value="Forkhead"/>
    <property type="match status" value="1"/>
</dbReference>
<dbReference type="GO" id="GO:0000981">
    <property type="term" value="F:DNA-binding transcription factor activity, RNA polymerase II-specific"/>
    <property type="evidence" value="ECO:0007669"/>
    <property type="project" value="TreeGrafter"/>
</dbReference>
<keyword evidence="6" id="KW-0067">ATP-binding</keyword>
<dbReference type="GO" id="GO:0005759">
    <property type="term" value="C:mitochondrial matrix"/>
    <property type="evidence" value="ECO:0007669"/>
    <property type="project" value="TreeGrafter"/>
</dbReference>
<dbReference type="PANTHER" id="PTHR45767:SF4">
    <property type="entry name" value="FORKHEAD BOX PROTEIN O3-RELATED"/>
    <property type="match status" value="1"/>
</dbReference>
<feature type="compositionally biased region" description="Low complexity" evidence="12">
    <location>
        <begin position="895"/>
        <end position="909"/>
    </location>
</feature>
<evidence type="ECO:0000256" key="2">
    <source>
        <dbReference type="ARBA" id="ARBA00004496"/>
    </source>
</evidence>
<organism evidence="14 15">
    <name type="scientific">Bagarius yarrelli</name>
    <name type="common">Goonch</name>
    <name type="synonym">Bagrus yarrelli</name>
    <dbReference type="NCBI Taxonomy" id="175774"/>
    <lineage>
        <taxon>Eukaryota</taxon>
        <taxon>Metazoa</taxon>
        <taxon>Chordata</taxon>
        <taxon>Craniata</taxon>
        <taxon>Vertebrata</taxon>
        <taxon>Euteleostomi</taxon>
        <taxon>Actinopterygii</taxon>
        <taxon>Neopterygii</taxon>
        <taxon>Teleostei</taxon>
        <taxon>Ostariophysi</taxon>
        <taxon>Siluriformes</taxon>
        <taxon>Sisoridae</taxon>
        <taxon>Sisorinae</taxon>
        <taxon>Bagarius</taxon>
    </lineage>
</organism>
<dbReference type="PRINTS" id="PR00053">
    <property type="entry name" value="FORKHEAD"/>
</dbReference>
<evidence type="ECO:0000256" key="6">
    <source>
        <dbReference type="ARBA" id="ARBA00022840"/>
    </source>
</evidence>
<keyword evidence="10 11" id="KW-0539">Nucleus</keyword>
<dbReference type="Pfam" id="PF03969">
    <property type="entry name" value="AFG1_ATPase"/>
    <property type="match status" value="1"/>
</dbReference>
<dbReference type="InterPro" id="IPR036390">
    <property type="entry name" value="WH_DNA-bd_sf"/>
</dbReference>
<evidence type="ECO:0000256" key="9">
    <source>
        <dbReference type="ARBA" id="ARBA00023163"/>
    </source>
</evidence>
<evidence type="ECO:0000256" key="7">
    <source>
        <dbReference type="ARBA" id="ARBA00023015"/>
    </source>
</evidence>
<evidence type="ECO:0000256" key="11">
    <source>
        <dbReference type="PROSITE-ProRule" id="PRU00089"/>
    </source>
</evidence>
<evidence type="ECO:0000259" key="13">
    <source>
        <dbReference type="PROSITE" id="PS50039"/>
    </source>
</evidence>
<dbReference type="PANTHER" id="PTHR45767">
    <property type="entry name" value="FORKHEAD BOX PROTEIN O"/>
    <property type="match status" value="1"/>
</dbReference>
<comment type="caution">
    <text evidence="14">The sequence shown here is derived from an EMBL/GenBank/DDBJ whole genome shotgun (WGS) entry which is preliminary data.</text>
</comment>
<comment type="subcellular location">
    <subcellularLocation>
        <location evidence="2">Cytoplasm</location>
    </subcellularLocation>
    <subcellularLocation>
        <location evidence="1 11">Nucleus</location>
    </subcellularLocation>
</comment>
<dbReference type="InterPro" id="IPR027417">
    <property type="entry name" value="P-loop_NTPase"/>
</dbReference>
<feature type="compositionally biased region" description="Low complexity" evidence="12">
    <location>
        <begin position="713"/>
        <end position="736"/>
    </location>
</feature>
<protein>
    <submittedName>
        <fullName evidence="14">Forkhead box protein O3</fullName>
    </submittedName>
</protein>
<dbReference type="CDD" id="cd20060">
    <property type="entry name" value="FH_FOXO1"/>
    <property type="match status" value="1"/>
</dbReference>
<dbReference type="GO" id="GO:0005524">
    <property type="term" value="F:ATP binding"/>
    <property type="evidence" value="ECO:0007669"/>
    <property type="project" value="UniProtKB-KW"/>
</dbReference>
<feature type="compositionally biased region" description="Acidic residues" evidence="12">
    <location>
        <begin position="438"/>
        <end position="447"/>
    </location>
</feature>
<keyword evidence="8 11" id="KW-0238">DNA-binding</keyword>
<dbReference type="PROSITE" id="PS00658">
    <property type="entry name" value="FORK_HEAD_2"/>
    <property type="match status" value="1"/>
</dbReference>
<keyword evidence="15" id="KW-1185">Reference proteome</keyword>
<keyword evidence="9" id="KW-0804">Transcription</keyword>
<reference evidence="14 15" key="1">
    <citation type="journal article" date="2019" name="Genome Biol. Evol.">
        <title>Whole-Genome Sequencing of the Giant Devil Catfish, Bagarius yarrelli.</title>
        <authorList>
            <person name="Jiang W."/>
            <person name="Lv Y."/>
            <person name="Cheng L."/>
            <person name="Yang K."/>
            <person name="Chao B."/>
            <person name="Wang X."/>
            <person name="Li Y."/>
            <person name="Pan X."/>
            <person name="You X."/>
            <person name="Zhang Y."/>
            <person name="Yang J."/>
            <person name="Li J."/>
            <person name="Zhang X."/>
            <person name="Liu S."/>
            <person name="Sun C."/>
            <person name="Yang J."/>
            <person name="Shi Q."/>
        </authorList>
    </citation>
    <scope>NUCLEOTIDE SEQUENCE [LARGE SCALE GENOMIC DNA]</scope>
    <source>
        <strain evidence="14">JWS20170419001</strain>
        <tissue evidence="14">Muscle</tissue>
    </source>
</reference>
<dbReference type="Gene3D" id="3.40.50.300">
    <property type="entry name" value="P-loop containing nucleotide triphosphate hydrolases"/>
    <property type="match status" value="1"/>
</dbReference>
<dbReference type="EMBL" id="VCAZ01000032">
    <property type="protein sequence ID" value="TSL47632.1"/>
    <property type="molecule type" value="Genomic_DNA"/>
</dbReference>
<feature type="DNA-binding region" description="Fork-head" evidence="11">
    <location>
        <begin position="519"/>
        <end position="613"/>
    </location>
</feature>
<feature type="region of interest" description="Disordered" evidence="12">
    <location>
        <begin position="594"/>
        <end position="669"/>
    </location>
</feature>
<evidence type="ECO:0000256" key="12">
    <source>
        <dbReference type="SAM" id="MobiDB-lite"/>
    </source>
</evidence>
<comment type="similarity">
    <text evidence="3">Belongs to the AFG1 ATPase family.</text>
</comment>
<dbReference type="GO" id="GO:0001945">
    <property type="term" value="P:lymph vessel development"/>
    <property type="evidence" value="ECO:0007669"/>
    <property type="project" value="UniProtKB-ARBA"/>
</dbReference>
<evidence type="ECO:0000256" key="8">
    <source>
        <dbReference type="ARBA" id="ARBA00023125"/>
    </source>
</evidence>
<feature type="compositionally biased region" description="Basic residues" evidence="12">
    <location>
        <begin position="624"/>
        <end position="635"/>
    </location>
</feature>
<feature type="compositionally biased region" description="Polar residues" evidence="12">
    <location>
        <begin position="910"/>
        <end position="921"/>
    </location>
</feature>
<dbReference type="InterPro" id="IPR001766">
    <property type="entry name" value="Fork_head_dom"/>
</dbReference>
<dbReference type="GO" id="GO:0000978">
    <property type="term" value="F:RNA polymerase II cis-regulatory region sequence-specific DNA binding"/>
    <property type="evidence" value="ECO:0007669"/>
    <property type="project" value="TreeGrafter"/>
</dbReference>
<dbReference type="GO" id="GO:0005634">
    <property type="term" value="C:nucleus"/>
    <property type="evidence" value="ECO:0007669"/>
    <property type="project" value="UniProtKB-SubCell"/>
</dbReference>
<dbReference type="InterPro" id="IPR032067">
    <property type="entry name" value="FOXO-TAD"/>
</dbReference>
<feature type="region of interest" description="Disordered" evidence="12">
    <location>
        <begin position="375"/>
        <end position="481"/>
    </location>
</feature>